<proteinExistence type="predicted"/>
<reference evidence="2" key="1">
    <citation type="submission" date="2022-04" db="EMBL/GenBank/DDBJ databases">
        <title>Lysobacter sp. CAU 1642 isolated from sea sand.</title>
        <authorList>
            <person name="Kim W."/>
        </authorList>
    </citation>
    <scope>NUCLEOTIDE SEQUENCE</scope>
    <source>
        <strain evidence="2">CAU 1642</strain>
    </source>
</reference>
<protein>
    <submittedName>
        <fullName evidence="2">MOSC domain-containing protein</fullName>
    </submittedName>
</protein>
<dbReference type="PANTHER" id="PTHR14237">
    <property type="entry name" value="MOLYBDOPTERIN COFACTOR SULFURASE MOSC"/>
    <property type="match status" value="1"/>
</dbReference>
<feature type="domain" description="MOSC" evidence="1">
    <location>
        <begin position="116"/>
        <end position="263"/>
    </location>
</feature>
<dbReference type="EMBL" id="JALNMH010000002">
    <property type="protein sequence ID" value="MCK7592916.1"/>
    <property type="molecule type" value="Genomic_DNA"/>
</dbReference>
<evidence type="ECO:0000313" key="2">
    <source>
        <dbReference type="EMBL" id="MCK7592916.1"/>
    </source>
</evidence>
<evidence type="ECO:0000313" key="3">
    <source>
        <dbReference type="Proteomes" id="UP001431449"/>
    </source>
</evidence>
<dbReference type="SUPFAM" id="SSF50800">
    <property type="entry name" value="PK beta-barrel domain-like"/>
    <property type="match status" value="1"/>
</dbReference>
<gene>
    <name evidence="2" type="ORF">M0G41_04440</name>
</gene>
<dbReference type="InterPro" id="IPR005303">
    <property type="entry name" value="MOCOS_middle"/>
</dbReference>
<dbReference type="RefSeq" id="WP_248205569.1">
    <property type="nucleotide sequence ID" value="NZ_JALNMH010000002.1"/>
</dbReference>
<evidence type="ECO:0000259" key="1">
    <source>
        <dbReference type="PROSITE" id="PS51340"/>
    </source>
</evidence>
<keyword evidence="3" id="KW-1185">Reference proteome</keyword>
<dbReference type="Pfam" id="PF03473">
    <property type="entry name" value="MOSC"/>
    <property type="match status" value="1"/>
</dbReference>
<dbReference type="SUPFAM" id="SSF141673">
    <property type="entry name" value="MOSC N-terminal domain-like"/>
    <property type="match status" value="1"/>
</dbReference>
<dbReference type="InterPro" id="IPR005302">
    <property type="entry name" value="MoCF_Sase_C"/>
</dbReference>
<accession>A0ABT0GEE4</accession>
<organism evidence="2 3">
    <name type="scientific">Pseudomarimonas salicorniae</name>
    <dbReference type="NCBI Taxonomy" id="2933270"/>
    <lineage>
        <taxon>Bacteria</taxon>
        <taxon>Pseudomonadati</taxon>
        <taxon>Pseudomonadota</taxon>
        <taxon>Gammaproteobacteria</taxon>
        <taxon>Lysobacterales</taxon>
        <taxon>Lysobacteraceae</taxon>
        <taxon>Pseudomarimonas</taxon>
    </lineage>
</organism>
<dbReference type="PROSITE" id="PS51340">
    <property type="entry name" value="MOSC"/>
    <property type="match status" value="1"/>
</dbReference>
<name>A0ABT0GEE4_9GAMM</name>
<dbReference type="Pfam" id="PF03476">
    <property type="entry name" value="MOSC_N"/>
    <property type="match status" value="1"/>
</dbReference>
<dbReference type="PANTHER" id="PTHR14237:SF19">
    <property type="entry name" value="MITOCHONDRIAL AMIDOXIME REDUCING COMPONENT 1"/>
    <property type="match status" value="1"/>
</dbReference>
<dbReference type="InterPro" id="IPR011037">
    <property type="entry name" value="Pyrv_Knase-like_insert_dom_sf"/>
</dbReference>
<dbReference type="Proteomes" id="UP001431449">
    <property type="component" value="Unassembled WGS sequence"/>
</dbReference>
<sequence length="265" mass="29134">MHVSRLFIHPIKSCASLAVEHMEVRARGPHADRRWMLVDESGRFVTGRKLAPMVRLRAAPIPAGLQLGWDAETMRIAEPGGEHGRLQVTVWKSEVDAALADPAVSSWISERLGAPLRLVFMDARSERWASPERAGPGQPVSFADGYPYLMFGESALDAMNARIDPPVPAEAFRPNIVVAGNAAHAEDGWQRLRIGSISFRQTKPCVRCVFTTVDPQRGERRPDGEPLKSLRGYRLAEDGVLFGVNLVAESSGIIRLGDPVEVLDQ</sequence>
<comment type="caution">
    <text evidence="2">The sequence shown here is derived from an EMBL/GenBank/DDBJ whole genome shotgun (WGS) entry which is preliminary data.</text>
</comment>